<dbReference type="AlphaFoldDB" id="A0A368GIP7"/>
<evidence type="ECO:0000259" key="1">
    <source>
        <dbReference type="PROSITE" id="PS50011"/>
    </source>
</evidence>
<dbReference type="GO" id="GO:0005524">
    <property type="term" value="F:ATP binding"/>
    <property type="evidence" value="ECO:0007669"/>
    <property type="project" value="InterPro"/>
</dbReference>
<dbReference type="Proteomes" id="UP000252519">
    <property type="component" value="Unassembled WGS sequence"/>
</dbReference>
<dbReference type="InterPro" id="IPR050235">
    <property type="entry name" value="CK1_Ser-Thr_kinase"/>
</dbReference>
<dbReference type="Gene3D" id="1.10.510.10">
    <property type="entry name" value="Transferase(Phosphotransferase) domain 1"/>
    <property type="match status" value="1"/>
</dbReference>
<dbReference type="Pfam" id="PF00069">
    <property type="entry name" value="Pkinase"/>
    <property type="match status" value="1"/>
</dbReference>
<gene>
    <name evidence="2" type="ORF">ANCCAN_09774</name>
</gene>
<feature type="domain" description="Protein kinase" evidence="1">
    <location>
        <begin position="1"/>
        <end position="136"/>
    </location>
</feature>
<evidence type="ECO:0000313" key="3">
    <source>
        <dbReference type="Proteomes" id="UP000252519"/>
    </source>
</evidence>
<comment type="caution">
    <text evidence="2">The sequence shown here is derived from an EMBL/GenBank/DDBJ whole genome shotgun (WGS) entry which is preliminary data.</text>
</comment>
<accession>A0A368GIP7</accession>
<protein>
    <recommendedName>
        <fullName evidence="1">Protein kinase domain-containing protein</fullName>
    </recommendedName>
</protein>
<dbReference type="GO" id="GO:0004672">
    <property type="term" value="F:protein kinase activity"/>
    <property type="evidence" value="ECO:0007669"/>
    <property type="project" value="InterPro"/>
</dbReference>
<sequence length="136" mass="15142">MELLGKNLADLKNSRPNQVFSLATGLGASCQCLEALRELHRAGFIHRDVKPANFACGKNERIRIIYMLDFGISKRLSPASAEEMSRGGRFKGSLQGTIRYASIACHQCQELGPRDDCESWLYMMVDLISPMGESIM</sequence>
<name>A0A368GIP7_ANCCA</name>
<proteinExistence type="predicted"/>
<evidence type="ECO:0000313" key="2">
    <source>
        <dbReference type="EMBL" id="RCN44256.1"/>
    </source>
</evidence>
<keyword evidence="3" id="KW-1185">Reference proteome</keyword>
<dbReference type="PROSITE" id="PS50011">
    <property type="entry name" value="PROTEIN_KINASE_DOM"/>
    <property type="match status" value="1"/>
</dbReference>
<dbReference type="PANTHER" id="PTHR11909">
    <property type="entry name" value="CASEIN KINASE-RELATED"/>
    <property type="match status" value="1"/>
</dbReference>
<dbReference type="OrthoDB" id="5979581at2759"/>
<dbReference type="SUPFAM" id="SSF56112">
    <property type="entry name" value="Protein kinase-like (PK-like)"/>
    <property type="match status" value="1"/>
</dbReference>
<reference evidence="2 3" key="1">
    <citation type="submission" date="2014-10" db="EMBL/GenBank/DDBJ databases">
        <title>Draft genome of the hookworm Ancylostoma caninum.</title>
        <authorList>
            <person name="Mitreva M."/>
        </authorList>
    </citation>
    <scope>NUCLEOTIDE SEQUENCE [LARGE SCALE GENOMIC DNA]</scope>
    <source>
        <strain evidence="2 3">Baltimore</strain>
    </source>
</reference>
<dbReference type="EMBL" id="JOJR01000134">
    <property type="protein sequence ID" value="RCN44256.1"/>
    <property type="molecule type" value="Genomic_DNA"/>
</dbReference>
<dbReference type="InterPro" id="IPR000719">
    <property type="entry name" value="Prot_kinase_dom"/>
</dbReference>
<organism evidence="2 3">
    <name type="scientific">Ancylostoma caninum</name>
    <name type="common">Dog hookworm</name>
    <dbReference type="NCBI Taxonomy" id="29170"/>
    <lineage>
        <taxon>Eukaryota</taxon>
        <taxon>Metazoa</taxon>
        <taxon>Ecdysozoa</taxon>
        <taxon>Nematoda</taxon>
        <taxon>Chromadorea</taxon>
        <taxon>Rhabditida</taxon>
        <taxon>Rhabditina</taxon>
        <taxon>Rhabditomorpha</taxon>
        <taxon>Strongyloidea</taxon>
        <taxon>Ancylostomatidae</taxon>
        <taxon>Ancylostomatinae</taxon>
        <taxon>Ancylostoma</taxon>
    </lineage>
</organism>
<dbReference type="PROSITE" id="PS51257">
    <property type="entry name" value="PROKAR_LIPOPROTEIN"/>
    <property type="match status" value="1"/>
</dbReference>
<dbReference type="InterPro" id="IPR011009">
    <property type="entry name" value="Kinase-like_dom_sf"/>
</dbReference>
<dbReference type="STRING" id="29170.A0A368GIP7"/>